<sequence length="134" mass="15204">MKRLITTICAVFVFCFVLSGTAVQAAAEYQGTLSKDYRMSWSNGTNKVYYATYPEGGTHMNKMNVYRCDRNGKNNKLLFTQNVDDENGYIIPEEFTAKKITFAVSSEKLSGSEEDPVIEYVYDCTTEQITKVEK</sequence>
<accession>A0A844KJX6</accession>
<protein>
    <submittedName>
        <fullName evidence="2">Uncharacterized protein</fullName>
    </submittedName>
</protein>
<feature type="chain" id="PRO_5032499947" evidence="1">
    <location>
        <begin position="26"/>
        <end position="134"/>
    </location>
</feature>
<dbReference type="Proteomes" id="UP000446657">
    <property type="component" value="Unassembled WGS sequence"/>
</dbReference>
<dbReference type="EMBL" id="WNAL01000002">
    <property type="protein sequence ID" value="MTR80501.1"/>
    <property type="molecule type" value="Genomic_DNA"/>
</dbReference>
<keyword evidence="1" id="KW-0732">Signal</keyword>
<organism evidence="2 3">
    <name type="scientific">Roseburia faecis</name>
    <dbReference type="NCBI Taxonomy" id="301302"/>
    <lineage>
        <taxon>Bacteria</taxon>
        <taxon>Bacillati</taxon>
        <taxon>Bacillota</taxon>
        <taxon>Clostridia</taxon>
        <taxon>Lachnospirales</taxon>
        <taxon>Lachnospiraceae</taxon>
        <taxon>Roseburia</taxon>
    </lineage>
</organism>
<name>A0A844KJX6_9FIRM</name>
<evidence type="ECO:0000313" key="3">
    <source>
        <dbReference type="Proteomes" id="UP000446657"/>
    </source>
</evidence>
<reference evidence="2 3" key="1">
    <citation type="journal article" date="2019" name="Nat. Med.">
        <title>A library of human gut bacterial isolates paired with longitudinal multiomics data enables mechanistic microbiome research.</title>
        <authorList>
            <person name="Poyet M."/>
            <person name="Groussin M."/>
            <person name="Gibbons S.M."/>
            <person name="Avila-Pacheco J."/>
            <person name="Jiang X."/>
            <person name="Kearney S.M."/>
            <person name="Perrotta A.R."/>
            <person name="Berdy B."/>
            <person name="Zhao S."/>
            <person name="Lieberman T.D."/>
            <person name="Swanson P.K."/>
            <person name="Smith M."/>
            <person name="Roesemann S."/>
            <person name="Alexander J.E."/>
            <person name="Rich S.A."/>
            <person name="Livny J."/>
            <person name="Vlamakis H."/>
            <person name="Clish C."/>
            <person name="Bullock K."/>
            <person name="Deik A."/>
            <person name="Scott J."/>
            <person name="Pierce K.A."/>
            <person name="Xavier R.J."/>
            <person name="Alm E.J."/>
        </authorList>
    </citation>
    <scope>NUCLEOTIDE SEQUENCE [LARGE SCALE GENOMIC DNA]</scope>
    <source>
        <strain evidence="2 3">BIOML-A1</strain>
    </source>
</reference>
<evidence type="ECO:0000256" key="1">
    <source>
        <dbReference type="SAM" id="SignalP"/>
    </source>
</evidence>
<evidence type="ECO:0000313" key="2">
    <source>
        <dbReference type="EMBL" id="MTR80501.1"/>
    </source>
</evidence>
<proteinExistence type="predicted"/>
<feature type="signal peptide" evidence="1">
    <location>
        <begin position="1"/>
        <end position="25"/>
    </location>
</feature>
<gene>
    <name evidence="2" type="ORF">GMD30_02015</name>
</gene>
<dbReference type="RefSeq" id="WP_117832026.1">
    <property type="nucleotide sequence ID" value="NZ_JADPDS010000009.1"/>
</dbReference>
<comment type="caution">
    <text evidence="2">The sequence shown here is derived from an EMBL/GenBank/DDBJ whole genome shotgun (WGS) entry which is preliminary data.</text>
</comment>
<dbReference type="AlphaFoldDB" id="A0A844KJX6"/>